<dbReference type="GO" id="GO:0051258">
    <property type="term" value="P:protein polymerization"/>
    <property type="evidence" value="ECO:0007669"/>
    <property type="project" value="UniProtKB-UniRule"/>
</dbReference>
<dbReference type="InterPro" id="IPR018316">
    <property type="entry name" value="Tubulin/FtsZ_2-layer-sand-dom"/>
</dbReference>
<dbReference type="SMART" id="SM00865">
    <property type="entry name" value="Tubulin_C"/>
    <property type="match status" value="1"/>
</dbReference>
<dbReference type="GO" id="GO:0005737">
    <property type="term" value="C:cytoplasm"/>
    <property type="evidence" value="ECO:0007669"/>
    <property type="project" value="UniProtKB-SubCell"/>
</dbReference>
<dbReference type="PROSITE" id="PS01135">
    <property type="entry name" value="FTSZ_2"/>
    <property type="match status" value="1"/>
</dbReference>
<reference evidence="9" key="2">
    <citation type="journal article" date="2021" name="PeerJ">
        <title>Extensive microbial diversity within the chicken gut microbiome revealed by metagenomics and culture.</title>
        <authorList>
            <person name="Gilroy R."/>
            <person name="Ravi A."/>
            <person name="Getino M."/>
            <person name="Pursley I."/>
            <person name="Horton D.L."/>
            <person name="Alikhan N.F."/>
            <person name="Baker D."/>
            <person name="Gharbi K."/>
            <person name="Hall N."/>
            <person name="Watson M."/>
            <person name="Adriaenssens E.M."/>
            <person name="Foster-Nyarko E."/>
            <person name="Jarju S."/>
            <person name="Secka A."/>
            <person name="Antonio M."/>
            <person name="Oren A."/>
            <person name="Chaudhuri R.R."/>
            <person name="La Ragione R."/>
            <person name="Hildebrand F."/>
            <person name="Pallen M.J."/>
        </authorList>
    </citation>
    <scope>NUCLEOTIDE SEQUENCE</scope>
    <source>
        <strain evidence="9">10532</strain>
    </source>
</reference>
<keyword evidence="3 4" id="KW-0342">GTP-binding</keyword>
<dbReference type="SUPFAM" id="SSF55307">
    <property type="entry name" value="Tubulin C-terminal domain-like"/>
    <property type="match status" value="1"/>
</dbReference>
<name>A0A9D9HP45_9SPIR</name>
<dbReference type="SMART" id="SM00864">
    <property type="entry name" value="Tubulin"/>
    <property type="match status" value="1"/>
</dbReference>
<dbReference type="FunFam" id="3.40.50.1440:FF:000001">
    <property type="entry name" value="Cell division protein FtsZ"/>
    <property type="match status" value="1"/>
</dbReference>
<comment type="subunit">
    <text evidence="4">Homodimer. Polymerizes to form a dynamic ring structure in a strictly GTP-dependent manner. Interacts directly with several other division proteins.</text>
</comment>
<dbReference type="InterPro" id="IPR003008">
    <property type="entry name" value="Tubulin_FtsZ_GTPase"/>
</dbReference>
<evidence type="ECO:0000259" key="8">
    <source>
        <dbReference type="SMART" id="SM00865"/>
    </source>
</evidence>
<keyword evidence="4 6" id="KW-0717">Septation</keyword>
<dbReference type="SUPFAM" id="SSF52490">
    <property type="entry name" value="Tubulin nucleotide-binding domain-like"/>
    <property type="match status" value="1"/>
</dbReference>
<dbReference type="InterPro" id="IPR000158">
    <property type="entry name" value="Cell_div_FtsZ"/>
</dbReference>
<dbReference type="Gene3D" id="3.40.50.1440">
    <property type="entry name" value="Tubulin/FtsZ, GTPase domain"/>
    <property type="match status" value="1"/>
</dbReference>
<dbReference type="InterPro" id="IPR045061">
    <property type="entry name" value="FtsZ/CetZ"/>
</dbReference>
<dbReference type="Pfam" id="PF00091">
    <property type="entry name" value="Tubulin"/>
    <property type="match status" value="1"/>
</dbReference>
<feature type="binding site" evidence="4">
    <location>
        <position position="190"/>
    </location>
    <ligand>
        <name>GTP</name>
        <dbReference type="ChEBI" id="CHEBI:37565"/>
    </ligand>
</feature>
<dbReference type="GO" id="GO:0032153">
    <property type="term" value="C:cell division site"/>
    <property type="evidence" value="ECO:0007669"/>
    <property type="project" value="UniProtKB-UniRule"/>
</dbReference>
<dbReference type="GO" id="GO:0043093">
    <property type="term" value="P:FtsZ-dependent cytokinesis"/>
    <property type="evidence" value="ECO:0007669"/>
    <property type="project" value="UniProtKB-UniRule"/>
</dbReference>
<sequence>MNDFKFVAEQVVNPTVIKVVGTGGAGSNAVNRMIESGLRNVDFIVANTDLQALNHSRAEIKLPIGQKVTGGLGAGGKPEVGEKAAQEDKEMIANVLKGSNMVFITAGMGGGTGTGSAPVIASIAKELGALVVGVVTKPFLFEGTAKMNIAEEGIRKLKEHVDTLIVIPSQNLLKIVDKKTPLTEAYLIADDVLRQGIQGISELITESGLVNLDFADVKATMENQGDAIMGIGEGTGNTRAVDAATAAINNPLLEDCNIEGATRVLVNIRGSKDIALAEVEEVIKIITQNSDPQVLLKYGTVIDESDDGKITVTVIATGLPSAGKNQTQVSSLRSLGKKTVKAENEEKGTFMSLDSWNRMKGADSGDIPSVSNLQGGAGLASRASSVGDDLEMPAYYRMKQKEEN</sequence>
<feature type="binding site" evidence="4">
    <location>
        <position position="146"/>
    </location>
    <ligand>
        <name>GTP</name>
        <dbReference type="ChEBI" id="CHEBI:37565"/>
    </ligand>
</feature>
<dbReference type="InterPro" id="IPR036525">
    <property type="entry name" value="Tubulin/FtsZ_GTPase_sf"/>
</dbReference>
<evidence type="ECO:0000259" key="7">
    <source>
        <dbReference type="SMART" id="SM00864"/>
    </source>
</evidence>
<evidence type="ECO:0000256" key="1">
    <source>
        <dbReference type="ARBA" id="ARBA00009690"/>
    </source>
</evidence>
<dbReference type="Pfam" id="PF12327">
    <property type="entry name" value="FtsZ_C"/>
    <property type="match status" value="1"/>
</dbReference>
<dbReference type="EMBL" id="JADIMM010000070">
    <property type="protein sequence ID" value="MBO8457604.1"/>
    <property type="molecule type" value="Genomic_DNA"/>
</dbReference>
<dbReference type="InterPro" id="IPR037103">
    <property type="entry name" value="Tubulin/FtsZ-like_C"/>
</dbReference>
<dbReference type="GO" id="GO:0005525">
    <property type="term" value="F:GTP binding"/>
    <property type="evidence" value="ECO:0007669"/>
    <property type="project" value="UniProtKB-UniRule"/>
</dbReference>
<dbReference type="InterPro" id="IPR020805">
    <property type="entry name" value="Cell_div_FtsZ_CS"/>
</dbReference>
<dbReference type="PROSITE" id="PS01134">
    <property type="entry name" value="FTSZ_1"/>
    <property type="match status" value="1"/>
</dbReference>
<protein>
    <recommendedName>
        <fullName evidence="4 5">Cell division protein FtsZ</fullName>
    </recommendedName>
</protein>
<evidence type="ECO:0000256" key="3">
    <source>
        <dbReference type="ARBA" id="ARBA00023134"/>
    </source>
</evidence>
<comment type="function">
    <text evidence="4 6">Essential cell division protein that forms a contractile ring structure (Z ring) at the future cell division site. The regulation of the ring assembly controls the timing and the location of cell division. One of the functions of the FtsZ ring is to recruit other cell division proteins to the septum to produce a new cell wall between the dividing cells. Binds GTP and shows GTPase activity.</text>
</comment>
<dbReference type="InterPro" id="IPR024757">
    <property type="entry name" value="FtsZ_C"/>
</dbReference>
<comment type="similarity">
    <text evidence="1 4 6">Belongs to the FtsZ family.</text>
</comment>
<dbReference type="AlphaFoldDB" id="A0A9D9HP45"/>
<dbReference type="PANTHER" id="PTHR30314">
    <property type="entry name" value="CELL DIVISION PROTEIN FTSZ-RELATED"/>
    <property type="match status" value="1"/>
</dbReference>
<dbReference type="InterPro" id="IPR008280">
    <property type="entry name" value="Tub_FtsZ_C"/>
</dbReference>
<evidence type="ECO:0000313" key="9">
    <source>
        <dbReference type="EMBL" id="MBO8457604.1"/>
    </source>
</evidence>
<organism evidence="9 10">
    <name type="scientific">Candidatus Gallitreponema excrementavium</name>
    <dbReference type="NCBI Taxonomy" id="2840840"/>
    <lineage>
        <taxon>Bacteria</taxon>
        <taxon>Pseudomonadati</taxon>
        <taxon>Spirochaetota</taxon>
        <taxon>Spirochaetia</taxon>
        <taxon>Spirochaetales</taxon>
        <taxon>Candidatus Gallitreponema</taxon>
    </lineage>
</organism>
<accession>A0A9D9HP45</accession>
<keyword evidence="2 4" id="KW-0547">Nucleotide-binding</keyword>
<feature type="binding site" evidence="4">
    <location>
        <begin position="111"/>
        <end position="113"/>
    </location>
    <ligand>
        <name>GTP</name>
        <dbReference type="ChEBI" id="CHEBI:37565"/>
    </ligand>
</feature>
<keyword evidence="4" id="KW-0963">Cytoplasm</keyword>
<feature type="domain" description="Tubulin/FtsZ GTPase" evidence="7">
    <location>
        <begin position="16"/>
        <end position="208"/>
    </location>
</feature>
<comment type="subcellular location">
    <subcellularLocation>
        <location evidence="4">Cytoplasm</location>
    </subcellularLocation>
    <text evidence="4">Assembles at midcell at the inner surface of the cytoplasmic membrane.</text>
</comment>
<dbReference type="Gene3D" id="3.30.1330.20">
    <property type="entry name" value="Tubulin/FtsZ, C-terminal domain"/>
    <property type="match status" value="1"/>
</dbReference>
<dbReference type="PRINTS" id="PR00423">
    <property type="entry name" value="CELLDVISFTSZ"/>
</dbReference>
<keyword evidence="4 6" id="KW-0131">Cell cycle</keyword>
<proteinExistence type="inferred from homology"/>
<comment type="caution">
    <text evidence="9">The sequence shown here is derived from an EMBL/GenBank/DDBJ whole genome shotgun (WGS) entry which is preliminary data.</text>
</comment>
<dbReference type="NCBIfam" id="TIGR00065">
    <property type="entry name" value="ftsZ"/>
    <property type="match status" value="1"/>
</dbReference>
<evidence type="ECO:0000256" key="4">
    <source>
        <dbReference type="HAMAP-Rule" id="MF_00909"/>
    </source>
</evidence>
<evidence type="ECO:0000256" key="6">
    <source>
        <dbReference type="RuleBase" id="RU000631"/>
    </source>
</evidence>
<gene>
    <name evidence="4 9" type="primary">ftsZ</name>
    <name evidence="9" type="ORF">IAA81_05170</name>
</gene>
<dbReference type="Proteomes" id="UP000823638">
    <property type="component" value="Unassembled WGS sequence"/>
</dbReference>
<dbReference type="PANTHER" id="PTHR30314:SF3">
    <property type="entry name" value="MITOCHONDRIAL DIVISION PROTEIN FSZA"/>
    <property type="match status" value="1"/>
</dbReference>
<evidence type="ECO:0000313" key="10">
    <source>
        <dbReference type="Proteomes" id="UP000823638"/>
    </source>
</evidence>
<dbReference type="HAMAP" id="MF_00909">
    <property type="entry name" value="FtsZ"/>
    <property type="match status" value="1"/>
</dbReference>
<dbReference type="GO" id="GO:0000917">
    <property type="term" value="P:division septum assembly"/>
    <property type="evidence" value="ECO:0007669"/>
    <property type="project" value="UniProtKB-KW"/>
</dbReference>
<dbReference type="CDD" id="cd02201">
    <property type="entry name" value="FtsZ_type1"/>
    <property type="match status" value="1"/>
</dbReference>
<feature type="binding site" evidence="4">
    <location>
        <position position="142"/>
    </location>
    <ligand>
        <name>GTP</name>
        <dbReference type="ChEBI" id="CHEBI:37565"/>
    </ligand>
</feature>
<keyword evidence="4 6" id="KW-0132">Cell division</keyword>
<dbReference type="GO" id="GO:0003924">
    <property type="term" value="F:GTPase activity"/>
    <property type="evidence" value="ECO:0007669"/>
    <property type="project" value="UniProtKB-UniRule"/>
</dbReference>
<evidence type="ECO:0000256" key="2">
    <source>
        <dbReference type="ARBA" id="ARBA00022741"/>
    </source>
</evidence>
<reference evidence="9" key="1">
    <citation type="submission" date="2020-10" db="EMBL/GenBank/DDBJ databases">
        <authorList>
            <person name="Gilroy R."/>
        </authorList>
    </citation>
    <scope>NUCLEOTIDE SEQUENCE</scope>
    <source>
        <strain evidence="9">10532</strain>
    </source>
</reference>
<feature type="domain" description="Tubulin/FtsZ 2-layer sandwich" evidence="8">
    <location>
        <begin position="210"/>
        <end position="328"/>
    </location>
</feature>
<evidence type="ECO:0000256" key="5">
    <source>
        <dbReference type="NCBIfam" id="TIGR00065"/>
    </source>
</evidence>
<feature type="binding site" evidence="4">
    <location>
        <begin position="24"/>
        <end position="28"/>
    </location>
    <ligand>
        <name>GTP</name>
        <dbReference type="ChEBI" id="CHEBI:37565"/>
    </ligand>
</feature>